<dbReference type="EMBL" id="CYKH01002148">
    <property type="protein sequence ID" value="CUI15439.1"/>
    <property type="molecule type" value="Genomic_DNA"/>
</dbReference>
<accession>A0A0S4KLH2</accession>
<evidence type="ECO:0000313" key="3">
    <source>
        <dbReference type="Proteomes" id="UP000051952"/>
    </source>
</evidence>
<feature type="compositionally biased region" description="Basic and acidic residues" evidence="1">
    <location>
        <begin position="127"/>
        <end position="136"/>
    </location>
</feature>
<gene>
    <name evidence="2" type="ORF">BSAL_42380</name>
</gene>
<dbReference type="Proteomes" id="UP000051952">
    <property type="component" value="Unassembled WGS sequence"/>
</dbReference>
<sequence>MSTEAFPSKEVIARLLEEGVWCANEDMDEASRSVRSADAQYLQENIYPTLVPALARMLELANHDMALRGTSEVWAPHASIEGRKDAPDYGPTGRAHPITWLAEYLMRNSTHHGSTHLSQHPYVLVEQGKKAQEKGE</sequence>
<dbReference type="AlphaFoldDB" id="A0A0S4KLH2"/>
<feature type="region of interest" description="Disordered" evidence="1">
    <location>
        <begin position="112"/>
        <end position="136"/>
    </location>
</feature>
<name>A0A0S4KLH2_BODSA</name>
<dbReference type="OrthoDB" id="2155538at2759"/>
<protein>
    <submittedName>
        <fullName evidence="2">Uncharacterized protein</fullName>
    </submittedName>
</protein>
<organism evidence="2 3">
    <name type="scientific">Bodo saltans</name>
    <name type="common">Flagellated protozoan</name>
    <dbReference type="NCBI Taxonomy" id="75058"/>
    <lineage>
        <taxon>Eukaryota</taxon>
        <taxon>Discoba</taxon>
        <taxon>Euglenozoa</taxon>
        <taxon>Kinetoplastea</taxon>
        <taxon>Metakinetoplastina</taxon>
        <taxon>Eubodonida</taxon>
        <taxon>Bodonidae</taxon>
        <taxon>Bodo</taxon>
    </lineage>
</organism>
<dbReference type="VEuPathDB" id="TriTrypDB:BSAL_42380"/>
<evidence type="ECO:0000256" key="1">
    <source>
        <dbReference type="SAM" id="MobiDB-lite"/>
    </source>
</evidence>
<dbReference type="CDD" id="cd22968">
    <property type="entry name" value="DD_EFCAB5"/>
    <property type="match status" value="1"/>
</dbReference>
<keyword evidence="3" id="KW-1185">Reference proteome</keyword>
<dbReference type="OMA" id="MWLAQYL"/>
<proteinExistence type="predicted"/>
<evidence type="ECO:0000313" key="2">
    <source>
        <dbReference type="EMBL" id="CUI15439.1"/>
    </source>
</evidence>
<reference evidence="3" key="1">
    <citation type="submission" date="2015-09" db="EMBL/GenBank/DDBJ databases">
        <authorList>
            <consortium name="Pathogen Informatics"/>
        </authorList>
    </citation>
    <scope>NUCLEOTIDE SEQUENCE [LARGE SCALE GENOMIC DNA]</scope>
    <source>
        <strain evidence="3">Lake Konstanz</strain>
    </source>
</reference>